<proteinExistence type="predicted"/>
<dbReference type="WBParaSite" id="maker-PairedContig_474-snap-gene-0.17-mRNA-1">
    <property type="protein sequence ID" value="maker-PairedContig_474-snap-gene-0.17-mRNA-1"/>
    <property type="gene ID" value="maker-PairedContig_474-snap-gene-0.17"/>
</dbReference>
<protein>
    <submittedName>
        <fullName evidence="1">Uncharacterized protein</fullName>
    </submittedName>
</protein>
<evidence type="ECO:0000313" key="1">
    <source>
        <dbReference type="WBParaSite" id="maker-PairedContig_474-snap-gene-0.17-mRNA-1"/>
    </source>
</evidence>
<name>A0A1I8ET52_WUCBA</name>
<sequence>KTEIQQWKGVTIIFLVCYNRLKVKRKEIWFFRKIKKEKKTMVIIFDLSETTQHLLSGRLHALQEPKRYSVVRMRNTHVIIAYRLSQTSVDLITSKKIHLNILLGCNFFWL</sequence>
<organism evidence="1">
    <name type="scientific">Wuchereria bancrofti</name>
    <dbReference type="NCBI Taxonomy" id="6293"/>
    <lineage>
        <taxon>Eukaryota</taxon>
        <taxon>Metazoa</taxon>
        <taxon>Ecdysozoa</taxon>
        <taxon>Nematoda</taxon>
        <taxon>Chromadorea</taxon>
        <taxon>Rhabditida</taxon>
        <taxon>Spirurina</taxon>
        <taxon>Spiruromorpha</taxon>
        <taxon>Filarioidea</taxon>
        <taxon>Onchocercidae</taxon>
        <taxon>Wuchereria</taxon>
    </lineage>
</organism>
<accession>A0A1I8ET52</accession>
<dbReference type="AlphaFoldDB" id="A0A1I8ET52"/>
<reference evidence="1" key="1">
    <citation type="submission" date="2016-11" db="UniProtKB">
        <authorList>
            <consortium name="WormBaseParasite"/>
        </authorList>
    </citation>
    <scope>IDENTIFICATION</scope>
    <source>
        <strain evidence="1">pt0022</strain>
    </source>
</reference>